<protein>
    <recommendedName>
        <fullName evidence="16">Cation/H+ exchanger domain-containing protein</fullName>
    </recommendedName>
</protein>
<evidence type="ECO:0000313" key="14">
    <source>
        <dbReference type="EMBL" id="MED6158217.1"/>
    </source>
</evidence>
<feature type="region of interest" description="Disordered" evidence="10">
    <location>
        <begin position="687"/>
        <end position="712"/>
    </location>
</feature>
<feature type="transmembrane region" description="Helical" evidence="11">
    <location>
        <begin position="346"/>
        <end position="366"/>
    </location>
</feature>
<feature type="domain" description="Cation/H+ exchanger transmembrane" evidence="12">
    <location>
        <begin position="56"/>
        <end position="421"/>
    </location>
</feature>
<gene>
    <name evidence="14" type="ORF">PIB30_030723</name>
</gene>
<feature type="domain" description="Cation/H(+) antiporter C-terminal" evidence="13">
    <location>
        <begin position="642"/>
        <end position="811"/>
    </location>
</feature>
<evidence type="ECO:0000313" key="15">
    <source>
        <dbReference type="Proteomes" id="UP001341840"/>
    </source>
</evidence>
<keyword evidence="8 11" id="KW-0472">Membrane</keyword>
<feature type="transmembrane region" description="Helical" evidence="11">
    <location>
        <begin position="73"/>
        <end position="92"/>
    </location>
</feature>
<dbReference type="InterPro" id="IPR006153">
    <property type="entry name" value="Cation/H_exchanger_TM"/>
</dbReference>
<dbReference type="Proteomes" id="UP001341840">
    <property type="component" value="Unassembled WGS sequence"/>
</dbReference>
<dbReference type="EMBL" id="JASCZI010120958">
    <property type="protein sequence ID" value="MED6158217.1"/>
    <property type="molecule type" value="Genomic_DNA"/>
</dbReference>
<accession>A0ABU6UBV9</accession>
<keyword evidence="5" id="KW-0630">Potassium</keyword>
<comment type="subcellular location">
    <subcellularLocation>
        <location evidence="1">Membrane</location>
        <topology evidence="1">Multi-pass membrane protein</topology>
    </subcellularLocation>
</comment>
<evidence type="ECO:0000256" key="7">
    <source>
        <dbReference type="ARBA" id="ARBA00023065"/>
    </source>
</evidence>
<dbReference type="Pfam" id="PF00999">
    <property type="entry name" value="Na_H_Exchanger"/>
    <property type="match status" value="1"/>
</dbReference>
<keyword evidence="15" id="KW-1185">Reference proteome</keyword>
<keyword evidence="6 11" id="KW-1133">Transmembrane helix</keyword>
<evidence type="ECO:0000256" key="4">
    <source>
        <dbReference type="ARBA" id="ARBA00022692"/>
    </source>
</evidence>
<keyword evidence="7" id="KW-0406">Ion transport</keyword>
<dbReference type="InterPro" id="IPR038770">
    <property type="entry name" value="Na+/solute_symporter_sf"/>
</dbReference>
<evidence type="ECO:0000256" key="5">
    <source>
        <dbReference type="ARBA" id="ARBA00022958"/>
    </source>
</evidence>
<feature type="transmembrane region" description="Helical" evidence="11">
    <location>
        <begin position="378"/>
        <end position="395"/>
    </location>
</feature>
<feature type="transmembrane region" description="Helical" evidence="11">
    <location>
        <begin position="136"/>
        <end position="154"/>
    </location>
</feature>
<dbReference type="InterPro" id="IPR050794">
    <property type="entry name" value="CPA2_transporter"/>
</dbReference>
<feature type="transmembrane region" description="Helical" evidence="11">
    <location>
        <begin position="314"/>
        <end position="334"/>
    </location>
</feature>
<feature type="transmembrane region" description="Helical" evidence="11">
    <location>
        <begin position="42"/>
        <end position="61"/>
    </location>
</feature>
<feature type="transmembrane region" description="Helical" evidence="11">
    <location>
        <begin position="265"/>
        <end position="294"/>
    </location>
</feature>
<keyword evidence="3" id="KW-0633">Potassium transport</keyword>
<comment type="caution">
    <text evidence="14">The sequence shown here is derived from an EMBL/GenBank/DDBJ whole genome shotgun (WGS) entry which is preliminary data.</text>
</comment>
<evidence type="ECO:0000256" key="6">
    <source>
        <dbReference type="ARBA" id="ARBA00022989"/>
    </source>
</evidence>
<evidence type="ECO:0000256" key="1">
    <source>
        <dbReference type="ARBA" id="ARBA00004141"/>
    </source>
</evidence>
<dbReference type="Pfam" id="PF23259">
    <property type="entry name" value="CHX17_C"/>
    <property type="match status" value="1"/>
</dbReference>
<dbReference type="PANTHER" id="PTHR32468">
    <property type="entry name" value="CATION/H + ANTIPORTER"/>
    <property type="match status" value="1"/>
</dbReference>
<dbReference type="Gene3D" id="1.20.1530.20">
    <property type="match status" value="1"/>
</dbReference>
<keyword evidence="2" id="KW-0813">Transport</keyword>
<keyword evidence="4 11" id="KW-0812">Transmembrane</keyword>
<evidence type="ECO:0000256" key="9">
    <source>
        <dbReference type="ARBA" id="ARBA00038341"/>
    </source>
</evidence>
<feature type="transmembrane region" description="Helical" evidence="11">
    <location>
        <begin position="104"/>
        <end position="124"/>
    </location>
</feature>
<evidence type="ECO:0000256" key="10">
    <source>
        <dbReference type="SAM" id="MobiDB-lite"/>
    </source>
</evidence>
<evidence type="ECO:0000256" key="3">
    <source>
        <dbReference type="ARBA" id="ARBA00022538"/>
    </source>
</evidence>
<dbReference type="PANTHER" id="PTHR32468:SF108">
    <property type="entry name" value="CATION_H(+) ANTIPORTER 15-LIKE"/>
    <property type="match status" value="1"/>
</dbReference>
<reference evidence="14 15" key="1">
    <citation type="journal article" date="2023" name="Plants (Basel)">
        <title>Bridging the Gap: Combining Genomics and Transcriptomics Approaches to Understand Stylosanthes scabra, an Orphan Legume from the Brazilian Caatinga.</title>
        <authorList>
            <person name="Ferreira-Neto J.R.C."/>
            <person name="da Silva M.D."/>
            <person name="Binneck E."/>
            <person name="de Melo N.F."/>
            <person name="da Silva R.H."/>
            <person name="de Melo A.L.T.M."/>
            <person name="Pandolfi V."/>
            <person name="Bustamante F.O."/>
            <person name="Brasileiro-Vidal A.C."/>
            <person name="Benko-Iseppon A.M."/>
        </authorList>
    </citation>
    <scope>NUCLEOTIDE SEQUENCE [LARGE SCALE GENOMIC DNA]</scope>
    <source>
        <tissue evidence="14">Leaves</tissue>
    </source>
</reference>
<name>A0ABU6UBV9_9FABA</name>
<evidence type="ECO:0008006" key="16">
    <source>
        <dbReference type="Google" id="ProtNLM"/>
    </source>
</evidence>
<evidence type="ECO:0000256" key="2">
    <source>
        <dbReference type="ARBA" id="ARBA00022448"/>
    </source>
</evidence>
<dbReference type="InterPro" id="IPR057290">
    <property type="entry name" value="CHX17_C"/>
</dbReference>
<proteinExistence type="inferred from homology"/>
<feature type="transmembrane region" description="Helical" evidence="11">
    <location>
        <begin position="407"/>
        <end position="431"/>
    </location>
</feature>
<sequence>MANEGGGTIISDENGITTICVPRRDSYLRSLGIWVGDNPFDFVVPVTLFQISIFILVSRVLYILLRPLSTPKFVCYVLGGILVGPSILGDRIFEVVYPPIQSPILFLLGRIGAAYSVFFIVLKMDIVPTIKAAKKYWKLGSIPFLCSLIVMYTITHHTSLDYRGRLKQPNIHCWTSFSVVSDFLMELNLITTELGQIALSTAVVSEISQWIVLIFFLMKTNTLKFSFSHLGLIAAFLVFLCFVVRPIMKVIIKRTPKGEPVKQGYVIMVLLGVIAMATISDMIGITFIMGPTLYGLFIPNGPPLATTIVERTEVVISEIMMPFFYLTLGTTTRISRITDKYWFQNLIIEAVVLAGVATRVLVTMGIGMTHNIRCKHGFILGLIMSIEGILDLILFHGMMRFRIFEDYIYVILELHALLITAISAPLIKLLYKHHHRISKAPSAHEGRVRTIQSTSLTSKLTIISCIHQEANVHSMIGLLESLNTSQESPLFVHVIHLVELFGKSAPILLPLKKQSNKKKAALSSSSSSKSKSSINYHETDHIMRAFENYSRNSTAGNVNVLSYVNVAPYKIMHASVCNLADQKCVPLILVPFYEHHHIINSHDATFIRDLNISFPQNARCTVGILVDRYSTLFLSASSSCFHVAIFFIGGQDDREALALGIRMLDRTSINVTLLQFIVENHNDNKNLSSSPLDSDNNRREAEEEEEEEEASQRILDECLVDEFKGKMVVQNNADFREIVVQDSIGVLEAIRGMEMEVYDLVVVGKRHQFMSITDEEMMDFMENADQLGVIGDMLASTEFYGGKISLLVMQCGGKKALDKKTSTNRSLKF</sequence>
<feature type="transmembrane region" description="Helical" evidence="11">
    <location>
        <begin position="223"/>
        <end position="244"/>
    </location>
</feature>
<evidence type="ECO:0000259" key="12">
    <source>
        <dbReference type="Pfam" id="PF00999"/>
    </source>
</evidence>
<evidence type="ECO:0000259" key="13">
    <source>
        <dbReference type="Pfam" id="PF23259"/>
    </source>
</evidence>
<evidence type="ECO:0000256" key="11">
    <source>
        <dbReference type="SAM" id="Phobius"/>
    </source>
</evidence>
<comment type="similarity">
    <text evidence="9">Belongs to the monovalent cation:proton antiporter 2 (CPA2) transporter (TC 2.A.37) family. CHX (TC 2.A.37.4) subfamily.</text>
</comment>
<evidence type="ECO:0000256" key="8">
    <source>
        <dbReference type="ARBA" id="ARBA00023136"/>
    </source>
</evidence>
<organism evidence="14 15">
    <name type="scientific">Stylosanthes scabra</name>
    <dbReference type="NCBI Taxonomy" id="79078"/>
    <lineage>
        <taxon>Eukaryota</taxon>
        <taxon>Viridiplantae</taxon>
        <taxon>Streptophyta</taxon>
        <taxon>Embryophyta</taxon>
        <taxon>Tracheophyta</taxon>
        <taxon>Spermatophyta</taxon>
        <taxon>Magnoliopsida</taxon>
        <taxon>eudicotyledons</taxon>
        <taxon>Gunneridae</taxon>
        <taxon>Pentapetalae</taxon>
        <taxon>rosids</taxon>
        <taxon>fabids</taxon>
        <taxon>Fabales</taxon>
        <taxon>Fabaceae</taxon>
        <taxon>Papilionoideae</taxon>
        <taxon>50 kb inversion clade</taxon>
        <taxon>dalbergioids sensu lato</taxon>
        <taxon>Dalbergieae</taxon>
        <taxon>Pterocarpus clade</taxon>
        <taxon>Stylosanthes</taxon>
    </lineage>
</organism>